<feature type="domain" description="DYW" evidence="5">
    <location>
        <begin position="554"/>
        <end position="646"/>
    </location>
</feature>
<proteinExistence type="inferred from homology"/>
<name>A0A7N0RD78_KALFE</name>
<feature type="compositionally biased region" description="Polar residues" evidence="4">
    <location>
        <begin position="25"/>
        <end position="40"/>
    </location>
</feature>
<feature type="repeat" description="PPR" evidence="3">
    <location>
        <begin position="146"/>
        <end position="180"/>
    </location>
</feature>
<dbReference type="FunFam" id="1.25.40.10:FF:000031">
    <property type="entry name" value="Pentatricopeptide repeat-containing protein mitochondrial"/>
    <property type="match status" value="1"/>
</dbReference>
<dbReference type="GO" id="GO:0009451">
    <property type="term" value="P:RNA modification"/>
    <property type="evidence" value="ECO:0007669"/>
    <property type="project" value="InterPro"/>
</dbReference>
<dbReference type="Gramene" id="Kaladp0008s0530.1.v1.1">
    <property type="protein sequence ID" value="Kaladp0008s0530.1.v1.1.CDS.1"/>
    <property type="gene ID" value="Kaladp0008s0530.v1.1"/>
</dbReference>
<feature type="repeat" description="PPR" evidence="3">
    <location>
        <begin position="308"/>
        <end position="338"/>
    </location>
</feature>
<dbReference type="InterPro" id="IPR046848">
    <property type="entry name" value="E_motif"/>
</dbReference>
<dbReference type="GO" id="GO:0008270">
    <property type="term" value="F:zinc ion binding"/>
    <property type="evidence" value="ECO:0007669"/>
    <property type="project" value="InterPro"/>
</dbReference>
<dbReference type="InterPro" id="IPR002885">
    <property type="entry name" value="PPR_rpt"/>
</dbReference>
<comment type="similarity">
    <text evidence="1">Belongs to the PPR family. PCMP-H subfamily.</text>
</comment>
<reference evidence="6" key="1">
    <citation type="submission" date="2021-01" db="UniProtKB">
        <authorList>
            <consortium name="EnsemblPlants"/>
        </authorList>
    </citation>
    <scope>IDENTIFICATION</scope>
</reference>
<sequence>MRHFRNLRSSILPAAPPSYAKARSFSTTQHTQIATNSSPGPATRPDAIRHWDVSAANKQISRYVRAGDLDSALRLFNATPFKTTVTWNSILAYYAEKGGKLGDAQKLFDRIPEPDVVSCNTMLVCYLRDSGVEAAREFFHKMTVKDVASWNTLVTGFARSGRMREACDLFEAMPERNCVSWSAMVAGHVEAGDLGNAEKCFSAAPESVPAWTAMISGYMKFGKVDLAEKLFWDMRVKNLVTWNAMLAGYVENCEASDALKLFRVMVELGVRPNGTSFCSVLLGISNLSALSLGKQVHQLISKSPMMEDTTACTSLISMYCKCGVLDDAWRLFVEMRRKDLVTWNAMISGYAQHGAGMKALSLFDQMKEEGNKPDWITFVAVITACNHVGLVGLGVQHFESMKTDYSVEARPDHYTCMVDLFGRAGKLDKAVELIKGMPFPPHAPVFGTLLGACRVHKNVEIAEFASQNLRRVDPANAAGYVQLANAYASVNRWDQVSRVRRLMKESAVVKQPGCSWTEVGKVVHEFRSCDRLHPDLPSILEKLGELGKKMKAAGYVPEFEYALHDVGDEVKEQLLLGHSEKLAIAFGLMRTVGGVAIRVFKNLRVCGDCHTATKYISAIEGREIIVRDTTRFHHFKDGKCSCGDYW</sequence>
<dbReference type="FunFam" id="1.25.40.10:FF:001074">
    <property type="entry name" value="Pentatricopeptide repeat-containing protein, mitochondrial"/>
    <property type="match status" value="1"/>
</dbReference>
<protein>
    <recommendedName>
        <fullName evidence="5">DYW domain-containing protein</fullName>
    </recommendedName>
</protein>
<feature type="repeat" description="PPR" evidence="3">
    <location>
        <begin position="238"/>
        <end position="272"/>
    </location>
</feature>
<dbReference type="Pfam" id="PF20431">
    <property type="entry name" value="E_motif"/>
    <property type="match status" value="1"/>
</dbReference>
<dbReference type="InterPro" id="IPR046960">
    <property type="entry name" value="PPR_At4g14850-like_plant"/>
</dbReference>
<keyword evidence="7" id="KW-1185">Reference proteome</keyword>
<evidence type="ECO:0000256" key="1">
    <source>
        <dbReference type="ARBA" id="ARBA00006643"/>
    </source>
</evidence>
<accession>A0A7N0RD78</accession>
<dbReference type="OMA" id="NRWDHVA"/>
<dbReference type="InterPro" id="IPR032867">
    <property type="entry name" value="DYW_dom"/>
</dbReference>
<dbReference type="NCBIfam" id="TIGR00756">
    <property type="entry name" value="PPR"/>
    <property type="match status" value="6"/>
</dbReference>
<feature type="repeat" description="PPR" evidence="3">
    <location>
        <begin position="207"/>
        <end position="237"/>
    </location>
</feature>
<dbReference type="Pfam" id="PF12854">
    <property type="entry name" value="PPR_1"/>
    <property type="match status" value="1"/>
</dbReference>
<dbReference type="Pfam" id="PF14432">
    <property type="entry name" value="DYW_deaminase"/>
    <property type="match status" value="1"/>
</dbReference>
<dbReference type="Gene3D" id="1.25.40.10">
    <property type="entry name" value="Tetratricopeptide repeat domain"/>
    <property type="match status" value="4"/>
</dbReference>
<evidence type="ECO:0000313" key="6">
    <source>
        <dbReference type="EnsemblPlants" id="Kaladp0008s0530.1.v1.1.CDS.1"/>
    </source>
</evidence>
<evidence type="ECO:0000313" key="7">
    <source>
        <dbReference type="Proteomes" id="UP000594263"/>
    </source>
</evidence>
<dbReference type="PROSITE" id="PS51375">
    <property type="entry name" value="PPR"/>
    <property type="match status" value="6"/>
</dbReference>
<feature type="repeat" description="PPR" evidence="3">
    <location>
        <begin position="339"/>
        <end position="373"/>
    </location>
</feature>
<keyword evidence="2" id="KW-0677">Repeat</keyword>
<dbReference type="GO" id="GO:0003723">
    <property type="term" value="F:RNA binding"/>
    <property type="evidence" value="ECO:0007669"/>
    <property type="project" value="InterPro"/>
</dbReference>
<dbReference type="FunFam" id="1.25.40.10:FF:000366">
    <property type="entry name" value="Pentatricopeptide (PPR) repeat-containing protein"/>
    <property type="match status" value="1"/>
</dbReference>
<dbReference type="EnsemblPlants" id="Kaladp0008s0530.1.v1.1">
    <property type="protein sequence ID" value="Kaladp0008s0530.1.v1.1.CDS.1"/>
    <property type="gene ID" value="Kaladp0008s0530.v1.1"/>
</dbReference>
<dbReference type="PANTHER" id="PTHR47926:SF410">
    <property type="entry name" value="(WILD MALAYSIAN BANANA) HYPOTHETICAL PROTEIN"/>
    <property type="match status" value="1"/>
</dbReference>
<dbReference type="AlphaFoldDB" id="A0A7N0RD78"/>
<evidence type="ECO:0000256" key="4">
    <source>
        <dbReference type="SAM" id="MobiDB-lite"/>
    </source>
</evidence>
<dbReference type="Pfam" id="PF13041">
    <property type="entry name" value="PPR_2"/>
    <property type="match status" value="3"/>
</dbReference>
<evidence type="ECO:0000256" key="3">
    <source>
        <dbReference type="PROSITE-ProRule" id="PRU00708"/>
    </source>
</evidence>
<evidence type="ECO:0000259" key="5">
    <source>
        <dbReference type="Pfam" id="PF14432"/>
    </source>
</evidence>
<dbReference type="Pfam" id="PF01535">
    <property type="entry name" value="PPR"/>
    <property type="match status" value="2"/>
</dbReference>
<organism evidence="6 7">
    <name type="scientific">Kalanchoe fedtschenkoi</name>
    <name type="common">Lavender scallops</name>
    <name type="synonym">South American air plant</name>
    <dbReference type="NCBI Taxonomy" id="63787"/>
    <lineage>
        <taxon>Eukaryota</taxon>
        <taxon>Viridiplantae</taxon>
        <taxon>Streptophyta</taxon>
        <taxon>Embryophyta</taxon>
        <taxon>Tracheophyta</taxon>
        <taxon>Spermatophyta</taxon>
        <taxon>Magnoliopsida</taxon>
        <taxon>eudicotyledons</taxon>
        <taxon>Gunneridae</taxon>
        <taxon>Pentapetalae</taxon>
        <taxon>Saxifragales</taxon>
        <taxon>Crassulaceae</taxon>
        <taxon>Kalanchoe</taxon>
    </lineage>
</organism>
<feature type="repeat" description="PPR" evidence="3">
    <location>
        <begin position="83"/>
        <end position="118"/>
    </location>
</feature>
<dbReference type="PANTHER" id="PTHR47926">
    <property type="entry name" value="PENTATRICOPEPTIDE REPEAT-CONTAINING PROTEIN"/>
    <property type="match status" value="1"/>
</dbReference>
<dbReference type="InterPro" id="IPR011990">
    <property type="entry name" value="TPR-like_helical_dom_sf"/>
</dbReference>
<dbReference type="Proteomes" id="UP000594263">
    <property type="component" value="Unplaced"/>
</dbReference>
<evidence type="ECO:0000256" key="2">
    <source>
        <dbReference type="ARBA" id="ARBA00022737"/>
    </source>
</evidence>
<feature type="region of interest" description="Disordered" evidence="4">
    <location>
        <begin position="25"/>
        <end position="46"/>
    </location>
</feature>